<organism evidence="1 2">
    <name type="scientific">[Roseibacterium] beibuensis</name>
    <dbReference type="NCBI Taxonomy" id="1193142"/>
    <lineage>
        <taxon>Bacteria</taxon>
        <taxon>Pseudomonadati</taxon>
        <taxon>Pseudomonadota</taxon>
        <taxon>Alphaproteobacteria</taxon>
        <taxon>Rhodobacterales</taxon>
        <taxon>Roseobacteraceae</taxon>
        <taxon>Roseicyclus</taxon>
    </lineage>
</organism>
<proteinExistence type="predicted"/>
<protein>
    <recommendedName>
        <fullName evidence="3">Tail terminator</fullName>
    </recommendedName>
</protein>
<evidence type="ECO:0000313" key="2">
    <source>
        <dbReference type="Proteomes" id="UP001499910"/>
    </source>
</evidence>
<reference evidence="2" key="1">
    <citation type="journal article" date="2019" name="Int. J. Syst. Evol. Microbiol.">
        <title>The Global Catalogue of Microorganisms (GCM) 10K type strain sequencing project: providing services to taxonomists for standard genome sequencing and annotation.</title>
        <authorList>
            <consortium name="The Broad Institute Genomics Platform"/>
            <consortium name="The Broad Institute Genome Sequencing Center for Infectious Disease"/>
            <person name="Wu L."/>
            <person name="Ma J."/>
        </authorList>
    </citation>
    <scope>NUCLEOTIDE SEQUENCE [LARGE SCALE GENOMIC DNA]</scope>
    <source>
        <strain evidence="2">JCM 18015</strain>
    </source>
</reference>
<dbReference type="EMBL" id="BAABHW010000002">
    <property type="protein sequence ID" value="GAA5073487.1"/>
    <property type="molecule type" value="Genomic_DNA"/>
</dbReference>
<dbReference type="Proteomes" id="UP001499910">
    <property type="component" value="Unassembled WGS sequence"/>
</dbReference>
<evidence type="ECO:0008006" key="3">
    <source>
        <dbReference type="Google" id="ProtNLM"/>
    </source>
</evidence>
<keyword evidence="2" id="KW-1185">Reference proteome</keyword>
<gene>
    <name evidence="1" type="ORF">GCM10023209_19450</name>
</gene>
<sequence>MADHYRKAARAAVRAALEAEPRFAALAWRTVLHKGPGVDQLPEGTVKTLSERGDLVDPRTVLRAFRVVVAIRRAGECCEDDLDDDQEAIEPLALAALVPFGDLVTYTEAQFDFDSTGTVPIGMLALTFTVQRYTKPGATTQD</sequence>
<comment type="caution">
    <text evidence="1">The sequence shown here is derived from an EMBL/GenBank/DDBJ whole genome shotgun (WGS) entry which is preliminary data.</text>
</comment>
<name>A0ABP9L8S1_9RHOB</name>
<evidence type="ECO:0000313" key="1">
    <source>
        <dbReference type="EMBL" id="GAA5073487.1"/>
    </source>
</evidence>
<accession>A0ABP9L8S1</accession>
<dbReference type="RefSeq" id="WP_259550464.1">
    <property type="nucleotide sequence ID" value="NZ_BAABHW010000002.1"/>
</dbReference>